<evidence type="ECO:0000313" key="4">
    <source>
        <dbReference type="EMBL" id="SEM59388.1"/>
    </source>
</evidence>
<evidence type="ECO:0000256" key="2">
    <source>
        <dbReference type="ARBA" id="ARBA00022803"/>
    </source>
</evidence>
<dbReference type="Proteomes" id="UP000199206">
    <property type="component" value="Unassembled WGS sequence"/>
</dbReference>
<protein>
    <submittedName>
        <fullName evidence="4">Flp pilus assembly protein TadD, contains TPR repeats</fullName>
    </submittedName>
</protein>
<dbReference type="InterPro" id="IPR011990">
    <property type="entry name" value="TPR-like_helical_dom_sf"/>
</dbReference>
<organism evidence="4 5">
    <name type="scientific">Sphingomonas gellani</name>
    <dbReference type="NCBI Taxonomy" id="1166340"/>
    <lineage>
        <taxon>Bacteria</taxon>
        <taxon>Pseudomonadati</taxon>
        <taxon>Pseudomonadota</taxon>
        <taxon>Alphaproteobacteria</taxon>
        <taxon>Sphingomonadales</taxon>
        <taxon>Sphingomonadaceae</taxon>
        <taxon>Sphingomonas</taxon>
    </lineage>
</organism>
<dbReference type="EMBL" id="FOCF01000001">
    <property type="protein sequence ID" value="SEM59388.1"/>
    <property type="molecule type" value="Genomic_DNA"/>
</dbReference>
<evidence type="ECO:0000256" key="1">
    <source>
        <dbReference type="ARBA" id="ARBA00022737"/>
    </source>
</evidence>
<accession>A0A1H7ZPA3</accession>
<dbReference type="PROSITE" id="PS50005">
    <property type="entry name" value="TPR"/>
    <property type="match status" value="1"/>
</dbReference>
<feature type="repeat" description="TPR" evidence="3">
    <location>
        <begin position="368"/>
        <end position="401"/>
    </location>
</feature>
<proteinExistence type="predicted"/>
<dbReference type="PANTHER" id="PTHR45586">
    <property type="entry name" value="TPR REPEAT-CONTAINING PROTEIN PA4667"/>
    <property type="match status" value="1"/>
</dbReference>
<dbReference type="Gene3D" id="1.25.40.10">
    <property type="entry name" value="Tetratricopeptide repeat domain"/>
    <property type="match status" value="1"/>
</dbReference>
<dbReference type="PANTHER" id="PTHR45586:SF1">
    <property type="entry name" value="LIPOPOLYSACCHARIDE ASSEMBLY PROTEIN B"/>
    <property type="match status" value="1"/>
</dbReference>
<gene>
    <name evidence="4" type="ORF">SAMN05192583_0758</name>
</gene>
<evidence type="ECO:0000313" key="5">
    <source>
        <dbReference type="Proteomes" id="UP000199206"/>
    </source>
</evidence>
<keyword evidence="1" id="KW-0677">Repeat</keyword>
<evidence type="ECO:0000256" key="3">
    <source>
        <dbReference type="PROSITE-ProRule" id="PRU00339"/>
    </source>
</evidence>
<dbReference type="InterPro" id="IPR019734">
    <property type="entry name" value="TPR_rpt"/>
</dbReference>
<dbReference type="InterPro" id="IPR051012">
    <property type="entry name" value="CellSynth/LPSAsmb/PSIAsmb"/>
</dbReference>
<dbReference type="SUPFAM" id="SSF48452">
    <property type="entry name" value="TPR-like"/>
    <property type="match status" value="1"/>
</dbReference>
<keyword evidence="5" id="KW-1185">Reference proteome</keyword>
<dbReference type="Pfam" id="PF13432">
    <property type="entry name" value="TPR_16"/>
    <property type="match status" value="1"/>
</dbReference>
<dbReference type="RefSeq" id="WP_244501363.1">
    <property type="nucleotide sequence ID" value="NZ_FOCF01000001.1"/>
</dbReference>
<name>A0A1H7ZPA3_9SPHN</name>
<reference evidence="5" key="1">
    <citation type="submission" date="2016-10" db="EMBL/GenBank/DDBJ databases">
        <authorList>
            <person name="Varghese N."/>
            <person name="Submissions S."/>
        </authorList>
    </citation>
    <scope>NUCLEOTIDE SEQUENCE [LARGE SCALE GENOMIC DNA]</scope>
    <source>
        <strain evidence="5">S6-262</strain>
    </source>
</reference>
<dbReference type="AlphaFoldDB" id="A0A1H7ZPA3"/>
<dbReference type="STRING" id="1166340.SAMN05192583_0758"/>
<dbReference type="SMART" id="SM00028">
    <property type="entry name" value="TPR"/>
    <property type="match status" value="3"/>
</dbReference>
<keyword evidence="2 3" id="KW-0802">TPR repeat</keyword>
<sequence length="521" mass="53752">MLLAAPLISATPAAADTGGLNAYLRARVASADGRSGAASADYARALADDPANALVAVRAYREAQEAGDEALARRAVAVLDKAGVAPADAALLSLADAARADDPRRAEAAAARLDAGPLRILAPAIRNWTAFARTRSVTAAAPGTADPLAGRLAAETHALVLIAAGRADEGIAAIGAMDATGGNRDLRIVASQILAGQGRIDQARALLIGDSPGEQAYRRGVPARPTLAFGISRLFTRVAGQLSDEASAPLLIALTRGALIADPGDTRARLLLAASLARGEQPDAALGVLAQVKPADPLAGLAAATRISILNGAGRRAEALAASAERVGAPDSTPDDVQRHADLLFAAGRYDEAARFYRRATDALPGNWQAWMQYGGALERAGDWPTARTALQKAVSLAPAEPVALNYLGYTGLEHGEPVGASTRLIERASTLAPDDPDIADSLGWAYHRAGESARALPLLERASAAQPGAAEIGEHLGDVYWALGRRYEARYAWRAAALTAEPADAQRLSEKIADGAAARP</sequence>